<dbReference type="PANTHER" id="PTHR11907">
    <property type="entry name" value="AMIDOPHOSPHORIBOSYLTRANSFERASE"/>
    <property type="match status" value="1"/>
</dbReference>
<dbReference type="CDD" id="cd06223">
    <property type="entry name" value="PRTases_typeI"/>
    <property type="match status" value="1"/>
</dbReference>
<comment type="cofactor">
    <cofactor evidence="7 10">
        <name>Mg(2+)</name>
        <dbReference type="ChEBI" id="CHEBI:18420"/>
    </cofactor>
    <text evidence="7 10">Binds 1 Mg(2+) ion per subunit.</text>
</comment>
<evidence type="ECO:0000313" key="12">
    <source>
        <dbReference type="EMBL" id="MDP8186487.1"/>
    </source>
</evidence>
<dbReference type="AlphaFoldDB" id="A0AAW8CQ36"/>
<feature type="domain" description="Glutamine amidotransferase type-2" evidence="11">
    <location>
        <begin position="2"/>
        <end position="235"/>
    </location>
</feature>
<gene>
    <name evidence="7 12" type="primary">purF</name>
    <name evidence="12" type="ORF">QJU78_01640</name>
</gene>
<evidence type="ECO:0000313" key="13">
    <source>
        <dbReference type="Proteomes" id="UP001230466"/>
    </source>
</evidence>
<dbReference type="InterPro" id="IPR035584">
    <property type="entry name" value="PurF_N"/>
</dbReference>
<reference evidence="12" key="1">
    <citation type="journal article" date="2023" name="Front. Microbiol.">
        <title>Phylogeography and host specificity of Pasteurellaceae pathogenic to sea-farmed fish in the north-east Atlantic.</title>
        <authorList>
            <person name="Gulla S."/>
            <person name="Colquhoun D.J."/>
            <person name="Olsen A.B."/>
            <person name="Spilsberg B."/>
            <person name="Lagesen K."/>
            <person name="Aakesson C.P."/>
            <person name="Strom S."/>
            <person name="Manji F."/>
            <person name="Birkbeck T.H."/>
            <person name="Nilsen H.K."/>
        </authorList>
    </citation>
    <scope>NUCLEOTIDE SEQUENCE</scope>
    <source>
        <strain evidence="12">VIB1234</strain>
    </source>
</reference>
<name>A0AAW8CQ36_9PAST</name>
<dbReference type="SUPFAM" id="SSF53271">
    <property type="entry name" value="PRTase-like"/>
    <property type="match status" value="1"/>
</dbReference>
<evidence type="ECO:0000256" key="10">
    <source>
        <dbReference type="PIRSR" id="PIRSR000485-2"/>
    </source>
</evidence>
<dbReference type="InterPro" id="IPR029055">
    <property type="entry name" value="Ntn_hydrolases_N"/>
</dbReference>
<dbReference type="Pfam" id="PF00156">
    <property type="entry name" value="Pribosyltran"/>
    <property type="match status" value="1"/>
</dbReference>
<comment type="function">
    <text evidence="7">Catalyzes the formation of phosphoribosylamine from phosphoribosylpyrophosphate (PRPP) and glutamine.</text>
</comment>
<dbReference type="HAMAP" id="MF_01931">
    <property type="entry name" value="PurF"/>
    <property type="match status" value="1"/>
</dbReference>
<dbReference type="Gene3D" id="3.60.20.10">
    <property type="entry name" value="Glutamine Phosphoribosylpyrophosphate, subunit 1, domain 1"/>
    <property type="match status" value="1"/>
</dbReference>
<dbReference type="SUPFAM" id="SSF56235">
    <property type="entry name" value="N-terminal nucleophile aminohydrolases (Ntn hydrolases)"/>
    <property type="match status" value="1"/>
</dbReference>
<feature type="binding site" evidence="7 10">
    <location>
        <position position="366"/>
    </location>
    <ligand>
        <name>Mg(2+)</name>
        <dbReference type="ChEBI" id="CHEBI:18420"/>
    </ligand>
</feature>
<dbReference type="GO" id="GO:0000287">
    <property type="term" value="F:magnesium ion binding"/>
    <property type="evidence" value="ECO:0007669"/>
    <property type="project" value="UniProtKB-UniRule"/>
</dbReference>
<evidence type="ECO:0000256" key="9">
    <source>
        <dbReference type="PIRSR" id="PIRSR000485-1"/>
    </source>
</evidence>
<dbReference type="InterPro" id="IPR017932">
    <property type="entry name" value="GATase_2_dom"/>
</dbReference>
<keyword evidence="7 10" id="KW-0479">Metal-binding</keyword>
<accession>A0AAW8CQ36</accession>
<evidence type="ECO:0000256" key="1">
    <source>
        <dbReference type="ARBA" id="ARBA00005209"/>
    </source>
</evidence>
<evidence type="ECO:0000256" key="2">
    <source>
        <dbReference type="ARBA" id="ARBA00010138"/>
    </source>
</evidence>
<dbReference type="Pfam" id="PF13522">
    <property type="entry name" value="GATase_6"/>
    <property type="match status" value="1"/>
</dbReference>
<keyword evidence="6 7" id="KW-0315">Glutamine amidotransferase</keyword>
<keyword evidence="7 10" id="KW-0460">Magnesium</keyword>
<dbReference type="GO" id="GO:0009113">
    <property type="term" value="P:purine nucleobase biosynthetic process"/>
    <property type="evidence" value="ECO:0007669"/>
    <property type="project" value="UniProtKB-UniRule"/>
</dbReference>
<keyword evidence="5 7" id="KW-0658">Purine biosynthesis</keyword>
<evidence type="ECO:0000256" key="4">
    <source>
        <dbReference type="ARBA" id="ARBA00022679"/>
    </source>
</evidence>
<dbReference type="InterPro" id="IPR000836">
    <property type="entry name" value="PRTase_dom"/>
</dbReference>
<evidence type="ECO:0000259" key="11">
    <source>
        <dbReference type="PROSITE" id="PS51278"/>
    </source>
</evidence>
<dbReference type="PIRSF" id="PIRSF000485">
    <property type="entry name" value="Amd_phspho_trans"/>
    <property type="match status" value="1"/>
</dbReference>
<dbReference type="EMBL" id="JASAYJ010000003">
    <property type="protein sequence ID" value="MDP8186487.1"/>
    <property type="molecule type" value="Genomic_DNA"/>
</dbReference>
<evidence type="ECO:0000256" key="5">
    <source>
        <dbReference type="ARBA" id="ARBA00022755"/>
    </source>
</evidence>
<dbReference type="PROSITE" id="PS51278">
    <property type="entry name" value="GATASE_TYPE_2"/>
    <property type="match status" value="1"/>
</dbReference>
<comment type="pathway">
    <text evidence="1 7 8">Purine metabolism; IMP biosynthesis via de novo pathway; N(1)-(5-phospho-D-ribosyl)glycinamide from 5-phospho-alpha-D-ribose 1-diphosphate: step 1/2.</text>
</comment>
<evidence type="ECO:0000256" key="6">
    <source>
        <dbReference type="ARBA" id="ARBA00022962"/>
    </source>
</evidence>
<keyword evidence="4 7" id="KW-0808">Transferase</keyword>
<dbReference type="GO" id="GO:0004044">
    <property type="term" value="F:amidophosphoribosyltransferase activity"/>
    <property type="evidence" value="ECO:0007669"/>
    <property type="project" value="UniProtKB-UniRule"/>
</dbReference>
<feature type="active site" description="Nucleophile" evidence="7 9">
    <location>
        <position position="2"/>
    </location>
</feature>
<feature type="binding site" evidence="7 10">
    <location>
        <position position="367"/>
    </location>
    <ligand>
        <name>Mg(2+)</name>
        <dbReference type="ChEBI" id="CHEBI:18420"/>
    </ligand>
</feature>
<sequence length="481" mass="53715">MCGVVGVVVAQNYVNQIIFDALTVLQHRGQDAAGIVTGDNGKFYMRKENGLVREVIRTRHMKKLTGNIGIGHVRYPTAGTNNVAEAQPFYVNAPYGIALAHNGNLTNTAQLIEEIHSNDLRHLNTYSDSEILLNVFAHELQIQGAKTPTAKDIFQAITQVHQRIRGGYAVVTLITGYGIVAFRDPYGIRPLVYGSRQTDKGTEYMVASESAALSICGFKLERDIKAGEAIFISTQGECFTQICVDHPQTTPCLFEYIYLSRPDSILDGVSVYHSRMAQGIKLAQKLQREWSHHDIDVIIPIPETSGTAAIEMARYLNLPCRFGFVKNHYIGRTFIMPNQAQRQQSVRRKLNPIRSEFEGKNVLLVDDSIVRGTTSKQIIKMAREMGAKKVYFASAAPAVRYPNVYGIDMPLATELIGYNRDDEAIGKQIGADGIIFQDLTDLKTLIMELNPKLTQFETSIFDGHYITNEKDNPNLQEILKE</sequence>
<protein>
    <recommendedName>
        <fullName evidence="7">Amidophosphoribosyltransferase</fullName>
        <shortName evidence="7">ATase</shortName>
        <ecNumber evidence="7">2.4.2.14</ecNumber>
    </recommendedName>
    <alternativeName>
        <fullName evidence="7">Glutamine phosphoribosylpyrophosphate amidotransferase</fullName>
        <shortName evidence="7">GPATase</shortName>
    </alternativeName>
</protein>
<keyword evidence="3 7" id="KW-0328">Glycosyltransferase</keyword>
<evidence type="ECO:0000256" key="8">
    <source>
        <dbReference type="PIRNR" id="PIRNR000485"/>
    </source>
</evidence>
<dbReference type="EC" id="2.4.2.14" evidence="7"/>
<dbReference type="InterPro" id="IPR005854">
    <property type="entry name" value="PurF"/>
</dbReference>
<organism evidence="12 13">
    <name type="scientific">Pasteurella atlantica</name>
    <dbReference type="NCBI Taxonomy" id="2827233"/>
    <lineage>
        <taxon>Bacteria</taxon>
        <taxon>Pseudomonadati</taxon>
        <taxon>Pseudomonadota</taxon>
        <taxon>Gammaproteobacteria</taxon>
        <taxon>Pasteurellales</taxon>
        <taxon>Pasteurellaceae</taxon>
        <taxon>Pasteurella</taxon>
    </lineage>
</organism>
<dbReference type="Gene3D" id="3.40.50.2020">
    <property type="match status" value="1"/>
</dbReference>
<dbReference type="InterPro" id="IPR029057">
    <property type="entry name" value="PRTase-like"/>
</dbReference>
<comment type="catalytic activity">
    <reaction evidence="7 8">
        <text>5-phospho-beta-D-ribosylamine + L-glutamate + diphosphate = 5-phospho-alpha-D-ribose 1-diphosphate + L-glutamine + H2O</text>
        <dbReference type="Rhea" id="RHEA:14905"/>
        <dbReference type="ChEBI" id="CHEBI:15377"/>
        <dbReference type="ChEBI" id="CHEBI:29985"/>
        <dbReference type="ChEBI" id="CHEBI:33019"/>
        <dbReference type="ChEBI" id="CHEBI:58017"/>
        <dbReference type="ChEBI" id="CHEBI:58359"/>
        <dbReference type="ChEBI" id="CHEBI:58681"/>
        <dbReference type="EC" id="2.4.2.14"/>
    </reaction>
</comment>
<evidence type="ECO:0000256" key="7">
    <source>
        <dbReference type="HAMAP-Rule" id="MF_01931"/>
    </source>
</evidence>
<evidence type="ECO:0000256" key="3">
    <source>
        <dbReference type="ARBA" id="ARBA00022676"/>
    </source>
</evidence>
<dbReference type="CDD" id="cd00715">
    <property type="entry name" value="GPATase_N"/>
    <property type="match status" value="1"/>
</dbReference>
<proteinExistence type="inferred from homology"/>
<comment type="caution">
    <text evidence="7">Lacks conserved residue(s) required for the propagation of feature annotation.</text>
</comment>
<feature type="binding site" evidence="7 10">
    <location>
        <position position="304"/>
    </location>
    <ligand>
        <name>Mg(2+)</name>
        <dbReference type="ChEBI" id="CHEBI:18420"/>
    </ligand>
</feature>
<dbReference type="NCBIfam" id="TIGR01134">
    <property type="entry name" value="purF"/>
    <property type="match status" value="1"/>
</dbReference>
<dbReference type="GO" id="GO:0006189">
    <property type="term" value="P:'de novo' IMP biosynthetic process"/>
    <property type="evidence" value="ECO:0007669"/>
    <property type="project" value="UniProtKB-UniRule"/>
</dbReference>
<comment type="caution">
    <text evidence="12">The sequence shown here is derived from an EMBL/GenBank/DDBJ whole genome shotgun (WGS) entry which is preliminary data.</text>
</comment>
<comment type="similarity">
    <text evidence="2 7 8">In the C-terminal section; belongs to the purine/pyrimidine phosphoribosyltransferase family.</text>
</comment>
<dbReference type="RefSeq" id="WP_211597163.1">
    <property type="nucleotide sequence ID" value="NZ_JAGRQI010000003.1"/>
</dbReference>
<dbReference type="Proteomes" id="UP001230466">
    <property type="component" value="Unassembled WGS sequence"/>
</dbReference>